<evidence type="ECO:0000256" key="1">
    <source>
        <dbReference type="ARBA" id="ARBA00022729"/>
    </source>
</evidence>
<evidence type="ECO:0000313" key="4">
    <source>
        <dbReference type="EMBL" id="KAH7245550.1"/>
    </source>
</evidence>
<name>A0A8K0RWF2_9HYPO</name>
<dbReference type="Gene3D" id="2.60.40.760">
    <property type="entry name" value="Expansin, cellulose-binding-like domain"/>
    <property type="match status" value="1"/>
</dbReference>
<dbReference type="PANTHER" id="PTHR31836">
    <property type="match status" value="1"/>
</dbReference>
<dbReference type="SUPFAM" id="SSF49590">
    <property type="entry name" value="PHL pollen allergen"/>
    <property type="match status" value="1"/>
</dbReference>
<dbReference type="PROSITE" id="PS50842">
    <property type="entry name" value="EXPANSIN_EG45"/>
    <property type="match status" value="1"/>
</dbReference>
<organism evidence="4 5">
    <name type="scientific">Fusarium tricinctum</name>
    <dbReference type="NCBI Taxonomy" id="61284"/>
    <lineage>
        <taxon>Eukaryota</taxon>
        <taxon>Fungi</taxon>
        <taxon>Dikarya</taxon>
        <taxon>Ascomycota</taxon>
        <taxon>Pezizomycotina</taxon>
        <taxon>Sordariomycetes</taxon>
        <taxon>Hypocreomycetidae</taxon>
        <taxon>Hypocreales</taxon>
        <taxon>Nectriaceae</taxon>
        <taxon>Fusarium</taxon>
        <taxon>Fusarium tricinctum species complex</taxon>
    </lineage>
</organism>
<sequence length="239" mass="25474">MFFGSLSASLVTLLAAASTVVSAKAITPNPTFTGLGTRYGDADGCTEENCWQKGACSFVDYKLPPGIDGSTCISEDIWDNGANCGGCIQVSYGGKTLKIMVTNKTGGDSRHLDMTPATWSKLTNGMRGGGVDGIKWKWIACPLPASTPLQVHMHGGASQYWFAATIENATHRTKAVDVSSDNGKTWRSTTLKDPNMYVLKGTLPNNTAWVRVTSVNNKQVIIKNVALKSGQVTKGTSNF</sequence>
<dbReference type="InterPro" id="IPR036749">
    <property type="entry name" value="Expansin_CBD_sf"/>
</dbReference>
<protein>
    <submittedName>
        <fullName evidence="4">RlpA-like double-psi beta-barrel-protein domain-containing protein-containing protein</fullName>
    </submittedName>
</protein>
<dbReference type="InterPro" id="IPR051477">
    <property type="entry name" value="Expansin_CellWall"/>
</dbReference>
<dbReference type="InterPro" id="IPR007117">
    <property type="entry name" value="Expansin_CBD"/>
</dbReference>
<keyword evidence="1 2" id="KW-0732">Signal</keyword>
<feature type="chain" id="PRO_5035479444" evidence="2">
    <location>
        <begin position="24"/>
        <end position="239"/>
    </location>
</feature>
<dbReference type="SUPFAM" id="SSF50685">
    <property type="entry name" value="Barwin-like endoglucanases"/>
    <property type="match status" value="1"/>
</dbReference>
<keyword evidence="5" id="KW-1185">Reference proteome</keyword>
<evidence type="ECO:0000259" key="3">
    <source>
        <dbReference type="PROSITE" id="PS50842"/>
    </source>
</evidence>
<proteinExistence type="predicted"/>
<dbReference type="InterPro" id="IPR007112">
    <property type="entry name" value="Expansin/allergen_DPBB_dom"/>
</dbReference>
<evidence type="ECO:0000256" key="2">
    <source>
        <dbReference type="SAM" id="SignalP"/>
    </source>
</evidence>
<gene>
    <name evidence="4" type="ORF">BKA59DRAFT_493073</name>
</gene>
<dbReference type="CDD" id="cd22271">
    <property type="entry name" value="DPBB_EXP_N-like"/>
    <property type="match status" value="1"/>
</dbReference>
<feature type="domain" description="Expansin-like EG45" evidence="3">
    <location>
        <begin position="53"/>
        <end position="146"/>
    </location>
</feature>
<dbReference type="EMBL" id="JAGPXF010000004">
    <property type="protein sequence ID" value="KAH7245550.1"/>
    <property type="molecule type" value="Genomic_DNA"/>
</dbReference>
<dbReference type="Gene3D" id="2.40.40.10">
    <property type="entry name" value="RlpA-like domain"/>
    <property type="match status" value="1"/>
</dbReference>
<dbReference type="Proteomes" id="UP000813427">
    <property type="component" value="Unassembled WGS sequence"/>
</dbReference>
<dbReference type="InterPro" id="IPR036908">
    <property type="entry name" value="RlpA-like_sf"/>
</dbReference>
<dbReference type="PANTHER" id="PTHR31836:SF21">
    <property type="entry name" value="EXPANSIN-LIKE PROTEIN 7"/>
    <property type="match status" value="1"/>
</dbReference>
<comment type="caution">
    <text evidence="4">The sequence shown here is derived from an EMBL/GenBank/DDBJ whole genome shotgun (WGS) entry which is preliminary data.</text>
</comment>
<feature type="signal peptide" evidence="2">
    <location>
        <begin position="1"/>
        <end position="23"/>
    </location>
</feature>
<dbReference type="AlphaFoldDB" id="A0A8K0RWF2"/>
<evidence type="ECO:0000313" key="5">
    <source>
        <dbReference type="Proteomes" id="UP000813427"/>
    </source>
</evidence>
<reference evidence="4" key="1">
    <citation type="journal article" date="2021" name="Nat. Commun.">
        <title>Genetic determinants of endophytism in the Arabidopsis root mycobiome.</title>
        <authorList>
            <person name="Mesny F."/>
            <person name="Miyauchi S."/>
            <person name="Thiergart T."/>
            <person name="Pickel B."/>
            <person name="Atanasova L."/>
            <person name="Karlsson M."/>
            <person name="Huettel B."/>
            <person name="Barry K.W."/>
            <person name="Haridas S."/>
            <person name="Chen C."/>
            <person name="Bauer D."/>
            <person name="Andreopoulos W."/>
            <person name="Pangilinan J."/>
            <person name="LaButti K."/>
            <person name="Riley R."/>
            <person name="Lipzen A."/>
            <person name="Clum A."/>
            <person name="Drula E."/>
            <person name="Henrissat B."/>
            <person name="Kohler A."/>
            <person name="Grigoriev I.V."/>
            <person name="Martin F.M."/>
            <person name="Hacquard S."/>
        </authorList>
    </citation>
    <scope>NUCLEOTIDE SEQUENCE</scope>
    <source>
        <strain evidence="4">MPI-SDFR-AT-0068</strain>
    </source>
</reference>
<dbReference type="Pfam" id="PF01357">
    <property type="entry name" value="Expansin_C"/>
    <property type="match status" value="1"/>
</dbReference>
<accession>A0A8K0RWF2</accession>
<dbReference type="OrthoDB" id="406505at2759"/>